<dbReference type="Gene3D" id="3.40.462.20">
    <property type="match status" value="1"/>
</dbReference>
<sequence>MQYFLSHAPNKDASIWHQSPIGAVENISPNETAYFHRKAIIAQEYITSWKCDDEENRNIRWVKGLRENLDPYTLGDYVNWPDIDIKNWQTSYYGSNFHRLRKVKIMYDPCDVFHFQQSIPPFHT</sequence>
<proteinExistence type="predicted"/>
<dbReference type="GO" id="GO:0050660">
    <property type="term" value="F:flavin adenine dinucleotide binding"/>
    <property type="evidence" value="ECO:0007669"/>
    <property type="project" value="InterPro"/>
</dbReference>
<feature type="domain" description="Berberine/berberine-like" evidence="1">
    <location>
        <begin position="76"/>
        <end position="120"/>
    </location>
</feature>
<dbReference type="Pfam" id="PF08031">
    <property type="entry name" value="BBE"/>
    <property type="match status" value="1"/>
</dbReference>
<dbReference type="InterPro" id="IPR016169">
    <property type="entry name" value="FAD-bd_PCMH_sub2"/>
</dbReference>
<dbReference type="GO" id="GO:0016491">
    <property type="term" value="F:oxidoreductase activity"/>
    <property type="evidence" value="ECO:0007669"/>
    <property type="project" value="InterPro"/>
</dbReference>
<gene>
    <name evidence="2" type="ORF">CY96_01225</name>
</gene>
<dbReference type="Proteomes" id="UP000031778">
    <property type="component" value="Chromosome"/>
</dbReference>
<dbReference type="InterPro" id="IPR012951">
    <property type="entry name" value="BBE"/>
</dbReference>
<organism evidence="2 3">
    <name type="scientific">Bacillus bombysepticus str. Wang</name>
    <dbReference type="NCBI Taxonomy" id="1330043"/>
    <lineage>
        <taxon>Bacteria</taxon>
        <taxon>Bacillati</taxon>
        <taxon>Bacillota</taxon>
        <taxon>Bacilli</taxon>
        <taxon>Bacillales</taxon>
        <taxon>Bacillaceae</taxon>
        <taxon>Bacillus</taxon>
        <taxon>Bacillus cereus group</taxon>
    </lineage>
</organism>
<dbReference type="AlphaFoldDB" id="A0A9W3LNZ3"/>
<evidence type="ECO:0000313" key="3">
    <source>
        <dbReference type="Proteomes" id="UP000031778"/>
    </source>
</evidence>
<evidence type="ECO:0000259" key="1">
    <source>
        <dbReference type="Pfam" id="PF08031"/>
    </source>
</evidence>
<evidence type="ECO:0000313" key="2">
    <source>
        <dbReference type="EMBL" id="AHX21568.1"/>
    </source>
</evidence>
<dbReference type="EMBL" id="CP007512">
    <property type="protein sequence ID" value="AHX21568.1"/>
    <property type="molecule type" value="Genomic_DNA"/>
</dbReference>
<name>A0A9W3LNZ3_9BACI</name>
<keyword evidence="3" id="KW-1185">Reference proteome</keyword>
<reference evidence="2 3" key="1">
    <citation type="submission" date="2014-03" db="EMBL/GenBank/DDBJ databases">
        <title>The Complete Genome Sequence of Bacillus bombyseptieus.</title>
        <authorList>
            <person name="Cheng T."/>
            <person name="Lin P."/>
            <person name="Jin S."/>
            <person name="Wu Y."/>
            <person name="Fu B."/>
            <person name="Long R."/>
            <person name="Liu D."/>
            <person name="Guo Y."/>
            <person name="Peng L."/>
            <person name="Xia Q."/>
        </authorList>
    </citation>
    <scope>NUCLEOTIDE SEQUENCE [LARGE SCALE GENOMIC DNA]</scope>
    <source>
        <strain evidence="3">wang</strain>
    </source>
</reference>
<dbReference type="Gene3D" id="3.30.465.10">
    <property type="match status" value="1"/>
</dbReference>
<dbReference type="KEGG" id="bby:CY96_01225"/>
<dbReference type="PANTHER" id="PTHR32448">
    <property type="entry name" value="OS08G0158400 PROTEIN"/>
    <property type="match status" value="1"/>
</dbReference>
<accession>A0A9W3LNZ3</accession>
<protein>
    <recommendedName>
        <fullName evidence="1">Berberine/berberine-like domain-containing protein</fullName>
    </recommendedName>
</protein>